<dbReference type="Gene3D" id="2.60.120.1390">
    <property type="match status" value="1"/>
</dbReference>
<dbReference type="Proteomes" id="UP000589036">
    <property type="component" value="Unassembled WGS sequence"/>
</dbReference>
<accession>A0A852U3S7</accession>
<dbReference type="AlphaFoldDB" id="A0A852U3S7"/>
<keyword evidence="2" id="KW-1185">Reference proteome</keyword>
<reference evidence="1 2" key="1">
    <citation type="submission" date="2020-07" db="EMBL/GenBank/DDBJ databases">
        <title>Sequencing the genomes of 1000 actinobacteria strains.</title>
        <authorList>
            <person name="Klenk H.-P."/>
        </authorList>
    </citation>
    <scope>NUCLEOTIDE SEQUENCE [LARGE SCALE GENOMIC DNA]</scope>
    <source>
        <strain evidence="1 2">CXB654</strain>
    </source>
</reference>
<dbReference type="Pfam" id="PF11175">
    <property type="entry name" value="DUF2961"/>
    <property type="match status" value="1"/>
</dbReference>
<evidence type="ECO:0000313" key="1">
    <source>
        <dbReference type="EMBL" id="NYE50145.1"/>
    </source>
</evidence>
<gene>
    <name evidence="1" type="ORF">HDA32_005265</name>
</gene>
<name>A0A852U3S7_9ACTN</name>
<protein>
    <recommendedName>
        <fullName evidence="3">DUF2961 domain-containing protein</fullName>
    </recommendedName>
</protein>
<proteinExistence type="predicted"/>
<evidence type="ECO:0008006" key="3">
    <source>
        <dbReference type="Google" id="ProtNLM"/>
    </source>
</evidence>
<dbReference type="EMBL" id="JACCCC010000001">
    <property type="protein sequence ID" value="NYE50145.1"/>
    <property type="molecule type" value="Genomic_DNA"/>
</dbReference>
<sequence length="363" mass="40711">MEDASSYGTHGSSLRDLARLRTARRGRASSWDRSGGNDDRLTVGPGETAVLADIDGPGAVTHIWCTVALPDHEGPGEAETDLLRKLALRITWDGAEHPAVWVPLGDFFGVGHGRTVNFVSAPLQMSPEDGKSFNCWFAMPFAEHAKVELVSELSRSPVFFYYYIDYERYARHEPDLAYFHAQWRRENPTDGRPEAGQTNPEFLFEGTNLDGAGNYTILEAEGRGHYVGCVLNVHNLRDTREWNWYGEGDDMIFIDGESFPPTLHGTGTEDYFNTAWCPTQTHHAPYHGVTLPGGPNWSGQVSLYRFHVEDPVMFERSVRVTVEHGHANKRSDDLSSVAFWYQVPPHRPFTLPPAAERIPRGLL</sequence>
<dbReference type="RefSeq" id="WP_179645675.1">
    <property type="nucleotide sequence ID" value="NZ_BAAAYY010000014.1"/>
</dbReference>
<evidence type="ECO:0000313" key="2">
    <source>
        <dbReference type="Proteomes" id="UP000589036"/>
    </source>
</evidence>
<comment type="caution">
    <text evidence="1">The sequence shown here is derived from an EMBL/GenBank/DDBJ whole genome shotgun (WGS) entry which is preliminary data.</text>
</comment>
<organism evidence="1 2">
    <name type="scientific">Spinactinospora alkalitolerans</name>
    <dbReference type="NCBI Taxonomy" id="687207"/>
    <lineage>
        <taxon>Bacteria</taxon>
        <taxon>Bacillati</taxon>
        <taxon>Actinomycetota</taxon>
        <taxon>Actinomycetes</taxon>
        <taxon>Streptosporangiales</taxon>
        <taxon>Nocardiopsidaceae</taxon>
        <taxon>Spinactinospora</taxon>
    </lineage>
</organism>
<dbReference type="InterPro" id="IPR021345">
    <property type="entry name" value="DUF2961"/>
</dbReference>